<evidence type="ECO:0000313" key="2">
    <source>
        <dbReference type="EMBL" id="JAA68764.1"/>
    </source>
</evidence>
<evidence type="ECO:0000256" key="1">
    <source>
        <dbReference type="SAM" id="MobiDB-lite"/>
    </source>
</evidence>
<sequence>MFIQYSPLITNPQIANEFQFPVTVCIPAMRYEPAFNEKPREAPATDIAKKSCKNILQLSAKKANHGIILENNLKNKQVRTNNSTRATATFRPSEGGRNLRCSRKLSSPQYL</sequence>
<name>A0A0K8RE62_IXORI</name>
<feature type="region of interest" description="Disordered" evidence="1">
    <location>
        <begin position="79"/>
        <end position="111"/>
    </location>
</feature>
<organism evidence="2">
    <name type="scientific">Ixodes ricinus</name>
    <name type="common">Common tick</name>
    <name type="synonym">Acarus ricinus</name>
    <dbReference type="NCBI Taxonomy" id="34613"/>
    <lineage>
        <taxon>Eukaryota</taxon>
        <taxon>Metazoa</taxon>
        <taxon>Ecdysozoa</taxon>
        <taxon>Arthropoda</taxon>
        <taxon>Chelicerata</taxon>
        <taxon>Arachnida</taxon>
        <taxon>Acari</taxon>
        <taxon>Parasitiformes</taxon>
        <taxon>Ixodida</taxon>
        <taxon>Ixodoidea</taxon>
        <taxon>Ixodidae</taxon>
        <taxon>Ixodinae</taxon>
        <taxon>Ixodes</taxon>
    </lineage>
</organism>
<dbReference type="EMBL" id="GADI01005044">
    <property type="protein sequence ID" value="JAA68764.1"/>
    <property type="molecule type" value="mRNA"/>
</dbReference>
<proteinExistence type="evidence at transcript level"/>
<accession>A0A0K8RE62</accession>
<reference evidence="2" key="1">
    <citation type="submission" date="2012-12" db="EMBL/GenBank/DDBJ databases">
        <title>Identification and characterization of a phenylalanine ammonia-lyase gene family in Isatis indigotica Fort.</title>
        <authorList>
            <person name="Liu Q."/>
            <person name="Chen J."/>
            <person name="Zhou X."/>
            <person name="Di P."/>
            <person name="Xiao Y."/>
            <person name="Xuan H."/>
            <person name="Zhang L."/>
            <person name="Chen W."/>
        </authorList>
    </citation>
    <scope>NUCLEOTIDE SEQUENCE</scope>
    <source>
        <tissue evidence="2">Salivary gland</tissue>
    </source>
</reference>
<dbReference type="AlphaFoldDB" id="A0A0K8RE62"/>
<protein>
    <submittedName>
        <fullName evidence="2">Putative pogo ele1 orf1-h 1e-40-j 4</fullName>
    </submittedName>
</protein>